<protein>
    <submittedName>
        <fullName evidence="1">Uncharacterized protein</fullName>
    </submittedName>
</protein>
<dbReference type="PATRIC" id="fig|465721.4.peg.157"/>
<dbReference type="STRING" id="465721.ACG33_00710"/>
<sequence>MQMEQCEIPAEDKMAMPTMSRSRRFAAAGFNPDTGAMTARMKAHGGNGNSGGIAAGHRPGVAVTCCILTFRSIFAQARRTRWIKGIRPHLAIAGKYSDTT</sequence>
<accession>A0A127F7S8</accession>
<name>A0A127F7S8_STEDE</name>
<evidence type="ECO:0000313" key="1">
    <source>
        <dbReference type="EMBL" id="AMN45648.1"/>
    </source>
</evidence>
<proteinExistence type="predicted"/>
<dbReference type="EMBL" id="CP011971">
    <property type="protein sequence ID" value="AMN45648.1"/>
    <property type="molecule type" value="Genomic_DNA"/>
</dbReference>
<dbReference type="AlphaFoldDB" id="A0A127F7S8"/>
<organism evidence="1 2">
    <name type="scientific">Steroidobacter denitrificans</name>
    <dbReference type="NCBI Taxonomy" id="465721"/>
    <lineage>
        <taxon>Bacteria</taxon>
        <taxon>Pseudomonadati</taxon>
        <taxon>Pseudomonadota</taxon>
        <taxon>Gammaproteobacteria</taxon>
        <taxon>Steroidobacterales</taxon>
        <taxon>Steroidobacteraceae</taxon>
        <taxon>Steroidobacter</taxon>
    </lineage>
</organism>
<dbReference type="KEGG" id="sdf:ACG33_00710"/>
<keyword evidence="2" id="KW-1185">Reference proteome</keyword>
<evidence type="ECO:0000313" key="2">
    <source>
        <dbReference type="Proteomes" id="UP000070250"/>
    </source>
</evidence>
<reference evidence="1 2" key="1">
    <citation type="submission" date="2015-06" db="EMBL/GenBank/DDBJ databases">
        <title>A Comprehensive Approach to Explore the Metabolic and Phylogenetic Diversity of Bacterial Steroid Degradation in the Environment: Testosterone as an Example.</title>
        <authorList>
            <person name="Yang F.-C."/>
            <person name="Chen Y.-L."/>
            <person name="Yu C.-P."/>
            <person name="Tang S.-L."/>
            <person name="Wang P.-H."/>
            <person name="Ismail W."/>
            <person name="Wang C.-H."/>
            <person name="Yang C.-Y."/>
            <person name="Chiang Y.-R."/>
        </authorList>
    </citation>
    <scope>NUCLEOTIDE SEQUENCE [LARGE SCALE GENOMIC DNA]</scope>
    <source>
        <strain evidence="1 2">DSM 18526</strain>
    </source>
</reference>
<gene>
    <name evidence="1" type="ORF">ACG33_00710</name>
</gene>
<dbReference type="Proteomes" id="UP000070250">
    <property type="component" value="Chromosome"/>
</dbReference>